<evidence type="ECO:0000313" key="1">
    <source>
        <dbReference type="EMBL" id="MBE9022522.1"/>
    </source>
</evidence>
<dbReference type="Proteomes" id="UP000622533">
    <property type="component" value="Unassembled WGS sequence"/>
</dbReference>
<protein>
    <submittedName>
        <fullName evidence="1">Uncharacterized protein</fullName>
    </submittedName>
</protein>
<evidence type="ECO:0000313" key="2">
    <source>
        <dbReference type="Proteomes" id="UP000622533"/>
    </source>
</evidence>
<name>A0A8J7ABX8_DESMC</name>
<dbReference type="EMBL" id="JADEXS010000085">
    <property type="protein sequence ID" value="MBE9022522.1"/>
    <property type="molecule type" value="Genomic_DNA"/>
</dbReference>
<reference evidence="1" key="1">
    <citation type="submission" date="2020-10" db="EMBL/GenBank/DDBJ databases">
        <authorList>
            <person name="Castelo-Branco R."/>
            <person name="Eusebio N."/>
            <person name="Adriana R."/>
            <person name="Vieira A."/>
            <person name="Brugerolle De Fraissinette N."/>
            <person name="Rezende De Castro R."/>
            <person name="Schneider M.P."/>
            <person name="Vasconcelos V."/>
            <person name="Leao P.N."/>
        </authorList>
    </citation>
    <scope>NUCLEOTIDE SEQUENCE</scope>
    <source>
        <strain evidence="1">LEGE 12446</strain>
    </source>
</reference>
<dbReference type="RefSeq" id="WP_193915233.1">
    <property type="nucleotide sequence ID" value="NZ_JADEXS020000001.1"/>
</dbReference>
<comment type="caution">
    <text evidence="1">The sequence shown here is derived from an EMBL/GenBank/DDBJ whole genome shotgun (WGS) entry which is preliminary data.</text>
</comment>
<gene>
    <name evidence="1" type="ORF">IQ276_08815</name>
</gene>
<sequence>MVFCRTTSKFHCKRSLLVGAFASYADFTKLAMSAAINYAPQLKGAAMSDDKPYGYAFW</sequence>
<dbReference type="AlphaFoldDB" id="A0A8J7ABX8"/>
<accession>A0A8J7ABX8</accession>
<organism evidence="1 2">
    <name type="scientific">Desmonostoc muscorum LEGE 12446</name>
    <dbReference type="NCBI Taxonomy" id="1828758"/>
    <lineage>
        <taxon>Bacteria</taxon>
        <taxon>Bacillati</taxon>
        <taxon>Cyanobacteriota</taxon>
        <taxon>Cyanophyceae</taxon>
        <taxon>Nostocales</taxon>
        <taxon>Nostocaceae</taxon>
        <taxon>Desmonostoc</taxon>
    </lineage>
</organism>
<proteinExistence type="predicted"/>
<keyword evidence="2" id="KW-1185">Reference proteome</keyword>